<keyword evidence="2" id="KW-0479">Metal-binding</keyword>
<dbReference type="EMBL" id="KZ819664">
    <property type="protein sequence ID" value="PWN28904.1"/>
    <property type="molecule type" value="Genomic_DNA"/>
</dbReference>
<reference evidence="8 9" key="1">
    <citation type="journal article" date="2018" name="Mol. Biol. Evol.">
        <title>Broad Genomic Sampling Reveals a Smut Pathogenic Ancestry of the Fungal Clade Ustilaginomycotina.</title>
        <authorList>
            <person name="Kijpornyongpan T."/>
            <person name="Mondo S.J."/>
            <person name="Barry K."/>
            <person name="Sandor L."/>
            <person name="Lee J."/>
            <person name="Lipzen A."/>
            <person name="Pangilinan J."/>
            <person name="LaButti K."/>
            <person name="Hainaut M."/>
            <person name="Henrissat B."/>
            <person name="Grigoriev I.V."/>
            <person name="Spatafora J.W."/>
            <person name="Aime M.C."/>
        </authorList>
    </citation>
    <scope>NUCLEOTIDE SEQUENCE [LARGE SCALE GENOMIC DNA]</scope>
    <source>
        <strain evidence="8 9">MCA 5214</strain>
    </source>
</reference>
<keyword evidence="5" id="KW-0539">Nucleus</keyword>
<dbReference type="GO" id="GO:0008270">
    <property type="term" value="F:zinc ion binding"/>
    <property type="evidence" value="ECO:0007669"/>
    <property type="project" value="UniProtKB-KW"/>
</dbReference>
<dbReference type="InterPro" id="IPR001965">
    <property type="entry name" value="Znf_PHD"/>
</dbReference>
<dbReference type="STRING" id="1569628.A0A316UV67"/>
<protein>
    <recommendedName>
        <fullName evidence="7">Zinc finger PHD-type domain-containing protein</fullName>
    </recommendedName>
</protein>
<dbReference type="Gene3D" id="3.30.40.10">
    <property type="entry name" value="Zinc/RING finger domain, C3HC4 (zinc finger)"/>
    <property type="match status" value="1"/>
</dbReference>
<dbReference type="GO" id="GO:0048188">
    <property type="term" value="C:Set1C/COMPASS complex"/>
    <property type="evidence" value="ECO:0007669"/>
    <property type="project" value="InterPro"/>
</dbReference>
<dbReference type="Pfam" id="PF00628">
    <property type="entry name" value="PHD"/>
    <property type="match status" value="1"/>
</dbReference>
<evidence type="ECO:0000256" key="6">
    <source>
        <dbReference type="SAM" id="MobiDB-lite"/>
    </source>
</evidence>
<dbReference type="OrthoDB" id="436852at2759"/>
<feature type="region of interest" description="Disordered" evidence="6">
    <location>
        <begin position="149"/>
        <end position="181"/>
    </location>
</feature>
<evidence type="ECO:0000313" key="8">
    <source>
        <dbReference type="EMBL" id="PWN28904.1"/>
    </source>
</evidence>
<proteinExistence type="predicted"/>
<dbReference type="SUPFAM" id="SSF57903">
    <property type="entry name" value="FYVE/PHD zinc finger"/>
    <property type="match status" value="1"/>
</dbReference>
<evidence type="ECO:0000256" key="4">
    <source>
        <dbReference type="ARBA" id="ARBA00022833"/>
    </source>
</evidence>
<feature type="region of interest" description="Disordered" evidence="6">
    <location>
        <begin position="229"/>
        <end position="260"/>
    </location>
</feature>
<dbReference type="AlphaFoldDB" id="A0A316UV67"/>
<evidence type="ECO:0000256" key="2">
    <source>
        <dbReference type="ARBA" id="ARBA00022723"/>
    </source>
</evidence>
<dbReference type="PANTHER" id="PTHR46174:SF1">
    <property type="entry name" value="CXXC-TYPE ZINC FINGER PROTEIN 1"/>
    <property type="match status" value="1"/>
</dbReference>
<accession>A0A316UV67</accession>
<keyword evidence="9" id="KW-1185">Reference proteome</keyword>
<keyword evidence="4" id="KW-0862">Zinc</keyword>
<evidence type="ECO:0000256" key="3">
    <source>
        <dbReference type="ARBA" id="ARBA00022771"/>
    </source>
</evidence>
<keyword evidence="3" id="KW-0863">Zinc-finger</keyword>
<evidence type="ECO:0000256" key="5">
    <source>
        <dbReference type="ARBA" id="ARBA00023242"/>
    </source>
</evidence>
<gene>
    <name evidence="8" type="ORF">BDZ90DRAFT_134082</name>
</gene>
<evidence type="ECO:0000313" key="9">
    <source>
        <dbReference type="Proteomes" id="UP000245884"/>
    </source>
</evidence>
<evidence type="ECO:0000256" key="1">
    <source>
        <dbReference type="ARBA" id="ARBA00004123"/>
    </source>
</evidence>
<dbReference type="GeneID" id="37025221"/>
<dbReference type="InterPro" id="IPR037869">
    <property type="entry name" value="Spp1/CFP1"/>
</dbReference>
<dbReference type="Proteomes" id="UP000245884">
    <property type="component" value="Unassembled WGS sequence"/>
</dbReference>
<evidence type="ECO:0000259" key="7">
    <source>
        <dbReference type="SMART" id="SM00249"/>
    </source>
</evidence>
<dbReference type="InterPro" id="IPR011011">
    <property type="entry name" value="Znf_FYVE_PHD"/>
</dbReference>
<dbReference type="GO" id="GO:0045893">
    <property type="term" value="P:positive regulation of DNA-templated transcription"/>
    <property type="evidence" value="ECO:0007669"/>
    <property type="project" value="TreeGrafter"/>
</dbReference>
<dbReference type="InterPro" id="IPR019787">
    <property type="entry name" value="Znf_PHD-finger"/>
</dbReference>
<feature type="domain" description="Zinc finger PHD-type" evidence="7">
    <location>
        <begin position="6"/>
        <end position="54"/>
    </location>
</feature>
<sequence>MMRTRSCTAFAGHYEERLMIACDLCDEWYHAACVPSMDDELAALVDVFVCPRCEPHTTECTTMKPPCLRQGCKMAARPPLSRYCSDRCGILVAAARIAKTKYAKSSSGGPKRLLTKQVQAASRKEGMVVWGEADAEGLQQWFASLSVRGADHGQEEVEDEDESKPIHPTSEPLSVGSSREEERLVDLRHHLSKLTAQRQEVSTTLDLAESRVKLLQLVDDRLGVLPPVMVEETASSSSSKKSKSKGGSKKDDAGAGLKTQPRCGYDERLAWDDERFSAWMASREGREMLAGSKKLDGHLVDADGQAVVLEDGGGADISSASATVAKVCGTAKRRCKRHADWNAVKTDDFEVEKDSQVRNTMDGDSDGSARSAGIVDRAILPTLSYHRLRSCPRSQRRFLVRTHSFLTSKASSKQSDRLMRRGPLAA</sequence>
<dbReference type="InterPro" id="IPR013083">
    <property type="entry name" value="Znf_RING/FYVE/PHD"/>
</dbReference>
<dbReference type="PANTHER" id="PTHR46174">
    <property type="entry name" value="CXXC-TYPE ZINC FINGER PROTEIN 1"/>
    <property type="match status" value="1"/>
</dbReference>
<dbReference type="RefSeq" id="XP_025363516.1">
    <property type="nucleotide sequence ID" value="XM_025503398.1"/>
</dbReference>
<comment type="subcellular location">
    <subcellularLocation>
        <location evidence="1">Nucleus</location>
    </subcellularLocation>
</comment>
<organism evidence="8 9">
    <name type="scientific">Jaminaea rosea</name>
    <dbReference type="NCBI Taxonomy" id="1569628"/>
    <lineage>
        <taxon>Eukaryota</taxon>
        <taxon>Fungi</taxon>
        <taxon>Dikarya</taxon>
        <taxon>Basidiomycota</taxon>
        <taxon>Ustilaginomycotina</taxon>
        <taxon>Exobasidiomycetes</taxon>
        <taxon>Microstromatales</taxon>
        <taxon>Microstromatales incertae sedis</taxon>
        <taxon>Jaminaea</taxon>
    </lineage>
</organism>
<name>A0A316UV67_9BASI</name>
<dbReference type="SMART" id="SM00249">
    <property type="entry name" value="PHD"/>
    <property type="match status" value="1"/>
</dbReference>